<dbReference type="RefSeq" id="XP_037220133.1">
    <property type="nucleotide sequence ID" value="XM_037364489.1"/>
</dbReference>
<comment type="caution">
    <text evidence="1">The sequence shown here is derived from an EMBL/GenBank/DDBJ whole genome shotgun (WGS) entry which is preliminary data.</text>
</comment>
<evidence type="ECO:0000313" key="2">
    <source>
        <dbReference type="Proteomes" id="UP000636479"/>
    </source>
</evidence>
<proteinExistence type="predicted"/>
<dbReference type="OrthoDB" id="19861at2759"/>
<protein>
    <submittedName>
        <fullName evidence="1">Uncharacterized protein</fullName>
    </submittedName>
</protein>
<accession>A0A8H6W548</accession>
<organism evidence="1 2">
    <name type="scientific">Mycena indigotica</name>
    <dbReference type="NCBI Taxonomy" id="2126181"/>
    <lineage>
        <taxon>Eukaryota</taxon>
        <taxon>Fungi</taxon>
        <taxon>Dikarya</taxon>
        <taxon>Basidiomycota</taxon>
        <taxon>Agaricomycotina</taxon>
        <taxon>Agaricomycetes</taxon>
        <taxon>Agaricomycetidae</taxon>
        <taxon>Agaricales</taxon>
        <taxon>Marasmiineae</taxon>
        <taxon>Mycenaceae</taxon>
        <taxon>Mycena</taxon>
    </lineage>
</organism>
<dbReference type="EMBL" id="JACAZF010000006">
    <property type="protein sequence ID" value="KAF7302133.1"/>
    <property type="molecule type" value="Genomic_DNA"/>
</dbReference>
<name>A0A8H6W548_9AGAR</name>
<keyword evidence="2" id="KW-1185">Reference proteome</keyword>
<dbReference type="GeneID" id="59347005"/>
<reference evidence="1" key="1">
    <citation type="submission" date="2020-05" db="EMBL/GenBank/DDBJ databases">
        <title>Mycena genomes resolve the evolution of fungal bioluminescence.</title>
        <authorList>
            <person name="Tsai I.J."/>
        </authorList>
    </citation>
    <scope>NUCLEOTIDE SEQUENCE</scope>
    <source>
        <strain evidence="1">171206Taipei</strain>
    </source>
</reference>
<gene>
    <name evidence="1" type="ORF">MIND_00780100</name>
</gene>
<dbReference type="Proteomes" id="UP000636479">
    <property type="component" value="Unassembled WGS sequence"/>
</dbReference>
<dbReference type="AlphaFoldDB" id="A0A8H6W548"/>
<sequence>MSSLPGWPFDKDVQELDTPWTVTSPTRRAVRRLPPFADIPNVPSHVWTLPGAWLHPNEAAADILWRDEYRDVLRGILICIERRLAHLKRLEAEEDYLFPEADYLEVNVQPTPTNEPDTFQNYFDDPSTHNLALRSSILVLTGCPGNGKSFFLAAIFLLRIAAGLPTVFVRSHTHLLIFRDGHLGEMKPVDYPLDNHLSLNLPENAWILVDTSDELPNLPPVLKISKHFIVQAASLCDERFKYTRTTGAGCLIQCVLKPFTIQDILAARSLNRDCHATEAALVEFFEKYGGSARHAYAEAAAPDRFASEVLRAANALDESRIYDTLHWNVYGFNIATGYSGISLSAFPTSDQNRSLYKICPPTPHIAAMLLDRMLVSRADAKIKIVKQTAGVLTAGCQAIASGIFDDSLPLGSL</sequence>
<evidence type="ECO:0000313" key="1">
    <source>
        <dbReference type="EMBL" id="KAF7302133.1"/>
    </source>
</evidence>